<comment type="caution">
    <text evidence="3">The sequence shown here is derived from an EMBL/GenBank/DDBJ whole genome shotgun (WGS) entry which is preliminary data.</text>
</comment>
<sequence>MDLYVIIKGIFAAIEWLVIARIILSFLPMFMRIDHYHPIVRFIYETTEPLLAPFRKILPSTAGLDFSPLLLFLVLGALERLILNLLM</sequence>
<evidence type="ECO:0000313" key="3">
    <source>
        <dbReference type="EMBL" id="KNZ68235.1"/>
    </source>
</evidence>
<keyword evidence="2" id="KW-1133">Transmembrane helix</keyword>
<accession>A0A0L6VYA6</accession>
<dbReference type="AlphaFoldDB" id="A0A0L6VYA6"/>
<dbReference type="PANTHER" id="PTHR33219:SF14">
    <property type="entry name" value="PROTEIN COFACTOR ASSEMBLY OF COMPLEX C SUBUNIT B CCB3, CHLOROPLASTIC-RELATED"/>
    <property type="match status" value="1"/>
</dbReference>
<evidence type="ECO:0000313" key="4">
    <source>
        <dbReference type="Proteomes" id="UP000037175"/>
    </source>
</evidence>
<dbReference type="PATRIC" id="fig|281456.6.peg.3409"/>
<proteinExistence type="inferred from homology"/>
<keyword evidence="2" id="KW-0812">Transmembrane</keyword>
<evidence type="ECO:0000256" key="2">
    <source>
        <dbReference type="SAM" id="Phobius"/>
    </source>
</evidence>
<protein>
    <recommendedName>
        <fullName evidence="5">YggT family protein</fullName>
    </recommendedName>
</protein>
<name>A0A0L6VYA6_9FIRM</name>
<reference evidence="4" key="1">
    <citation type="submission" date="2015-07" db="EMBL/GenBank/DDBJ databases">
        <title>Complete Genome of Thermincola ferriacetica strain Z-0001T.</title>
        <authorList>
            <person name="Lusk B."/>
            <person name="Badalamenti J.P."/>
            <person name="Parameswaran P."/>
            <person name="Bond D.R."/>
            <person name="Torres C.I."/>
        </authorList>
    </citation>
    <scope>NUCLEOTIDE SEQUENCE [LARGE SCALE GENOMIC DNA]</scope>
    <source>
        <strain evidence="4">Z-0001</strain>
    </source>
</reference>
<keyword evidence="4" id="KW-1185">Reference proteome</keyword>
<dbReference type="PANTHER" id="PTHR33219">
    <property type="entry name" value="YLMG HOMOLOG PROTEIN 2, CHLOROPLASTIC"/>
    <property type="match status" value="1"/>
</dbReference>
<dbReference type="Proteomes" id="UP000037175">
    <property type="component" value="Unassembled WGS sequence"/>
</dbReference>
<gene>
    <name evidence="3" type="ORF">Tfer_3235</name>
</gene>
<dbReference type="RefSeq" id="WP_013120967.1">
    <property type="nucleotide sequence ID" value="NZ_LGTE01000042.1"/>
</dbReference>
<keyword evidence="2" id="KW-0472">Membrane</keyword>
<dbReference type="InterPro" id="IPR003425">
    <property type="entry name" value="CCB3/YggT"/>
</dbReference>
<dbReference type="GO" id="GO:0016020">
    <property type="term" value="C:membrane"/>
    <property type="evidence" value="ECO:0007669"/>
    <property type="project" value="InterPro"/>
</dbReference>
<dbReference type="EMBL" id="LGTE01000042">
    <property type="protein sequence ID" value="KNZ68235.1"/>
    <property type="molecule type" value="Genomic_DNA"/>
</dbReference>
<feature type="transmembrane region" description="Helical" evidence="2">
    <location>
        <begin position="64"/>
        <end position="83"/>
    </location>
</feature>
<organism evidence="3 4">
    <name type="scientific">Thermincola ferriacetica</name>
    <dbReference type="NCBI Taxonomy" id="281456"/>
    <lineage>
        <taxon>Bacteria</taxon>
        <taxon>Bacillati</taxon>
        <taxon>Bacillota</taxon>
        <taxon>Clostridia</taxon>
        <taxon>Eubacteriales</taxon>
        <taxon>Thermincolaceae</taxon>
        <taxon>Thermincola</taxon>
    </lineage>
</organism>
<feature type="transmembrane region" description="Helical" evidence="2">
    <location>
        <begin position="6"/>
        <end position="27"/>
    </location>
</feature>
<evidence type="ECO:0000256" key="1">
    <source>
        <dbReference type="ARBA" id="ARBA00010894"/>
    </source>
</evidence>
<evidence type="ECO:0008006" key="5">
    <source>
        <dbReference type="Google" id="ProtNLM"/>
    </source>
</evidence>
<dbReference type="Pfam" id="PF02325">
    <property type="entry name" value="CCB3_YggT"/>
    <property type="match status" value="1"/>
</dbReference>
<comment type="similarity">
    <text evidence="1">Belongs to the YggT family.</text>
</comment>